<evidence type="ECO:0000259" key="14">
    <source>
        <dbReference type="PROSITE" id="PS50089"/>
    </source>
</evidence>
<dbReference type="InterPro" id="IPR001841">
    <property type="entry name" value="Znf_RING"/>
</dbReference>
<evidence type="ECO:0000256" key="8">
    <source>
        <dbReference type="ARBA" id="ARBA00022771"/>
    </source>
</evidence>
<keyword evidence="8 13" id="KW-0863">Zinc-finger</keyword>
<evidence type="ECO:0000256" key="11">
    <source>
        <dbReference type="ARBA" id="ARBA00022989"/>
    </source>
</evidence>
<evidence type="ECO:0000256" key="6">
    <source>
        <dbReference type="ARBA" id="ARBA00022692"/>
    </source>
</evidence>
<dbReference type="PROSITE" id="PS50089">
    <property type="entry name" value="ZF_RING_2"/>
    <property type="match status" value="1"/>
</dbReference>
<proteinExistence type="inferred from homology"/>
<keyword evidence="6" id="KW-0812">Transmembrane</keyword>
<dbReference type="GO" id="GO:0005737">
    <property type="term" value="C:cytoplasm"/>
    <property type="evidence" value="ECO:0007669"/>
    <property type="project" value="TreeGrafter"/>
</dbReference>
<dbReference type="EMBL" id="CM017322">
    <property type="protein sequence ID" value="KAE8009071.1"/>
    <property type="molecule type" value="Genomic_DNA"/>
</dbReference>
<keyword evidence="10" id="KW-0862">Zinc</keyword>
<evidence type="ECO:0000256" key="7">
    <source>
        <dbReference type="ARBA" id="ARBA00022723"/>
    </source>
</evidence>
<evidence type="ECO:0000256" key="9">
    <source>
        <dbReference type="ARBA" id="ARBA00022786"/>
    </source>
</evidence>
<keyword evidence="9" id="KW-0833">Ubl conjugation pathway</keyword>
<dbReference type="GO" id="GO:0016020">
    <property type="term" value="C:membrane"/>
    <property type="evidence" value="ECO:0007669"/>
    <property type="project" value="UniProtKB-SubCell"/>
</dbReference>
<comment type="subcellular location">
    <subcellularLocation>
        <location evidence="2">Membrane</location>
        <topology evidence="2">Multi-pass membrane protein</topology>
    </subcellularLocation>
</comment>
<dbReference type="PANTHER" id="PTHR15710">
    <property type="entry name" value="E3 UBIQUITIN-PROTEIN LIGASE PRAJA"/>
    <property type="match status" value="1"/>
</dbReference>
<dbReference type="InterPro" id="IPR035952">
    <property type="entry name" value="Rhomboid-like_sf"/>
</dbReference>
<keyword evidence="5" id="KW-0808">Transferase</keyword>
<evidence type="ECO:0000256" key="13">
    <source>
        <dbReference type="PROSITE-ProRule" id="PRU00175"/>
    </source>
</evidence>
<evidence type="ECO:0000313" key="16">
    <source>
        <dbReference type="Proteomes" id="UP000327013"/>
    </source>
</evidence>
<dbReference type="InterPro" id="IPR022764">
    <property type="entry name" value="Peptidase_S54_rhomboid_dom"/>
</dbReference>
<dbReference type="SUPFAM" id="SSF57850">
    <property type="entry name" value="RING/U-box"/>
    <property type="match status" value="1"/>
</dbReference>
<sequence>MSLTGGRPRVTVNGVRRMRSFHYFWCQNCQRTVRILSSISSQTFCPFCFHSLRVELDASRRRLVADLAGLPRSSASELLDSLARLFDPLDWVSETENGPGQQSWITLRFAGPPRPPTPISPPESISDAVVDNMLNDFIEGMAPQNERRIGPVPAPASVIEALRRVNLTQMHLGNDPCCAVCKEEFEVGGEVREMPCMHFYHSDCIVPWLRIHNTCPVCRYELPVNPSGDDLEDVIDGDFGFADVTNGLRRWWSQLLSLWPFRALSVWTHRRHDIGDASSHRGKVKIDCDNYLKDSPNSKLSREGDGNGGFSFAATEMVERVAGSATSYWFCKQPAVGASGAIFGLVGAVAVFVTRHRQLVGGGKEELQHIVRVIVLNMVIGLLSQGIDNWGHLIITSADTTFKLQLGGLVGGVAASWLVGPAWKYESTSSDGRRIFADRAPIFSLIKKKRETKRFY</sequence>
<gene>
    <name evidence="15" type="ORF">FH972_005527</name>
</gene>
<dbReference type="Gene3D" id="3.30.40.10">
    <property type="entry name" value="Zinc/RING finger domain, C3HC4 (zinc finger)"/>
    <property type="match status" value="1"/>
</dbReference>
<dbReference type="GO" id="GO:0004252">
    <property type="term" value="F:serine-type endopeptidase activity"/>
    <property type="evidence" value="ECO:0007669"/>
    <property type="project" value="InterPro"/>
</dbReference>
<evidence type="ECO:0000256" key="5">
    <source>
        <dbReference type="ARBA" id="ARBA00022679"/>
    </source>
</evidence>
<dbReference type="GO" id="GO:0008270">
    <property type="term" value="F:zinc ion binding"/>
    <property type="evidence" value="ECO:0007669"/>
    <property type="project" value="UniProtKB-KW"/>
</dbReference>
<dbReference type="AlphaFoldDB" id="A0A5N6QPK0"/>
<name>A0A5N6QPK0_9ROSI</name>
<dbReference type="PANTHER" id="PTHR15710:SF116">
    <property type="entry name" value="RING_U-BOX SUPERFAMILY PROTEIN"/>
    <property type="match status" value="1"/>
</dbReference>
<reference evidence="15 16" key="1">
    <citation type="submission" date="2019-06" db="EMBL/GenBank/DDBJ databases">
        <title>A chromosomal-level reference genome of Carpinus fangiana (Coryloideae, Betulaceae).</title>
        <authorList>
            <person name="Yang X."/>
            <person name="Wang Z."/>
            <person name="Zhang L."/>
            <person name="Hao G."/>
            <person name="Liu J."/>
            <person name="Yang Y."/>
        </authorList>
    </citation>
    <scope>NUCLEOTIDE SEQUENCE [LARGE SCALE GENOMIC DNA]</scope>
    <source>
        <strain evidence="15">Cfa_2016G</strain>
        <tissue evidence="15">Leaf</tissue>
    </source>
</reference>
<evidence type="ECO:0000256" key="3">
    <source>
        <dbReference type="ARBA" id="ARBA00009045"/>
    </source>
</evidence>
<dbReference type="InterPro" id="IPR013083">
    <property type="entry name" value="Znf_RING/FYVE/PHD"/>
</dbReference>
<evidence type="ECO:0000256" key="12">
    <source>
        <dbReference type="ARBA" id="ARBA00023136"/>
    </source>
</evidence>
<dbReference type="SUPFAM" id="SSF144091">
    <property type="entry name" value="Rhomboid-like"/>
    <property type="match status" value="1"/>
</dbReference>
<dbReference type="Pfam" id="PF01694">
    <property type="entry name" value="Rhomboid"/>
    <property type="match status" value="1"/>
</dbReference>
<organism evidence="15 16">
    <name type="scientific">Carpinus fangiana</name>
    <dbReference type="NCBI Taxonomy" id="176857"/>
    <lineage>
        <taxon>Eukaryota</taxon>
        <taxon>Viridiplantae</taxon>
        <taxon>Streptophyta</taxon>
        <taxon>Embryophyta</taxon>
        <taxon>Tracheophyta</taxon>
        <taxon>Spermatophyta</taxon>
        <taxon>Magnoliopsida</taxon>
        <taxon>eudicotyledons</taxon>
        <taxon>Gunneridae</taxon>
        <taxon>Pentapetalae</taxon>
        <taxon>rosids</taxon>
        <taxon>fabids</taxon>
        <taxon>Fagales</taxon>
        <taxon>Betulaceae</taxon>
        <taxon>Carpinus</taxon>
    </lineage>
</organism>
<dbReference type="OrthoDB" id="21204at2759"/>
<protein>
    <recommendedName>
        <fullName evidence="4">RING-type E3 ubiquitin transferase</fullName>
        <ecNumber evidence="4">2.3.2.27</ecNumber>
    </recommendedName>
</protein>
<comment type="similarity">
    <text evidence="3">Belongs to the peptidase S54 family.</text>
</comment>
<accession>A0A5N6QPK0</accession>
<dbReference type="FunFam" id="3.30.40.10:FF:000022">
    <property type="entry name" value="E3 ubiquitin-protein ligase RING1-like"/>
    <property type="match status" value="1"/>
</dbReference>
<dbReference type="Proteomes" id="UP000327013">
    <property type="component" value="Chromosome 2"/>
</dbReference>
<feature type="domain" description="RING-type" evidence="14">
    <location>
        <begin position="178"/>
        <end position="219"/>
    </location>
</feature>
<keyword evidence="12" id="KW-0472">Membrane</keyword>
<dbReference type="GO" id="GO:0061630">
    <property type="term" value="F:ubiquitin protein ligase activity"/>
    <property type="evidence" value="ECO:0007669"/>
    <property type="project" value="UniProtKB-EC"/>
</dbReference>
<keyword evidence="7" id="KW-0479">Metal-binding</keyword>
<comment type="catalytic activity">
    <reaction evidence="1">
        <text>S-ubiquitinyl-[E2 ubiquitin-conjugating enzyme]-L-cysteine + [acceptor protein]-L-lysine = [E2 ubiquitin-conjugating enzyme]-L-cysteine + N(6)-ubiquitinyl-[acceptor protein]-L-lysine.</text>
        <dbReference type="EC" id="2.3.2.27"/>
    </reaction>
</comment>
<dbReference type="Gene3D" id="1.20.1540.10">
    <property type="entry name" value="Rhomboid-like"/>
    <property type="match status" value="1"/>
</dbReference>
<keyword evidence="16" id="KW-1185">Reference proteome</keyword>
<evidence type="ECO:0000256" key="2">
    <source>
        <dbReference type="ARBA" id="ARBA00004141"/>
    </source>
</evidence>
<dbReference type="EC" id="2.3.2.27" evidence="4"/>
<evidence type="ECO:0000256" key="1">
    <source>
        <dbReference type="ARBA" id="ARBA00000900"/>
    </source>
</evidence>
<evidence type="ECO:0000256" key="10">
    <source>
        <dbReference type="ARBA" id="ARBA00022833"/>
    </source>
</evidence>
<keyword evidence="11" id="KW-1133">Transmembrane helix</keyword>
<evidence type="ECO:0000313" key="15">
    <source>
        <dbReference type="EMBL" id="KAE8009071.1"/>
    </source>
</evidence>
<dbReference type="CDD" id="cd16667">
    <property type="entry name" value="RING-H2_RNF126-like"/>
    <property type="match status" value="1"/>
</dbReference>
<evidence type="ECO:0000256" key="4">
    <source>
        <dbReference type="ARBA" id="ARBA00012483"/>
    </source>
</evidence>
<dbReference type="SMART" id="SM00184">
    <property type="entry name" value="RING"/>
    <property type="match status" value="1"/>
</dbReference>
<dbReference type="GO" id="GO:0016567">
    <property type="term" value="P:protein ubiquitination"/>
    <property type="evidence" value="ECO:0007669"/>
    <property type="project" value="TreeGrafter"/>
</dbReference>
<dbReference type="Pfam" id="PF13639">
    <property type="entry name" value="zf-RING_2"/>
    <property type="match status" value="1"/>
</dbReference>